<evidence type="ECO:0000256" key="4">
    <source>
        <dbReference type="ARBA" id="ARBA00022475"/>
    </source>
</evidence>
<name>A0A8C9ZNY6_SANLU</name>
<keyword evidence="9" id="KW-0677">Repeat</keyword>
<evidence type="ECO:0000256" key="7">
    <source>
        <dbReference type="ARBA" id="ARBA00022692"/>
    </source>
</evidence>
<dbReference type="SUPFAM" id="SSF52047">
    <property type="entry name" value="RNI-like"/>
    <property type="match status" value="1"/>
</dbReference>
<evidence type="ECO:0000256" key="9">
    <source>
        <dbReference type="ARBA" id="ARBA00022737"/>
    </source>
</evidence>
<evidence type="ECO:0000256" key="10">
    <source>
        <dbReference type="ARBA" id="ARBA00022859"/>
    </source>
</evidence>
<protein>
    <submittedName>
        <fullName evidence="18">Toll-like receptor 13</fullName>
    </submittedName>
</protein>
<evidence type="ECO:0000256" key="2">
    <source>
        <dbReference type="ARBA" id="ARBA00004479"/>
    </source>
</evidence>
<keyword evidence="7 16" id="KW-0812">Transmembrane</keyword>
<dbReference type="InterPro" id="IPR032675">
    <property type="entry name" value="LRR_dom_sf"/>
</dbReference>
<dbReference type="FunFam" id="3.40.50.10140:FF:000001">
    <property type="entry name" value="Toll-like receptor 2"/>
    <property type="match status" value="1"/>
</dbReference>
<dbReference type="FunFam" id="3.80.10.10:FF:001438">
    <property type="entry name" value="Uncharacterized protein"/>
    <property type="match status" value="1"/>
</dbReference>
<dbReference type="GO" id="GO:0005886">
    <property type="term" value="C:plasma membrane"/>
    <property type="evidence" value="ECO:0007669"/>
    <property type="project" value="UniProtKB-SubCell"/>
</dbReference>
<dbReference type="GO" id="GO:0007165">
    <property type="term" value="P:signal transduction"/>
    <property type="evidence" value="ECO:0007669"/>
    <property type="project" value="InterPro"/>
</dbReference>
<feature type="domain" description="TIR" evidence="17">
    <location>
        <begin position="1088"/>
        <end position="1229"/>
    </location>
</feature>
<evidence type="ECO:0000256" key="8">
    <source>
        <dbReference type="ARBA" id="ARBA00022729"/>
    </source>
</evidence>
<dbReference type="GO" id="GO:0045087">
    <property type="term" value="P:innate immune response"/>
    <property type="evidence" value="ECO:0007669"/>
    <property type="project" value="UniProtKB-KW"/>
</dbReference>
<dbReference type="PANTHER" id="PTHR24365">
    <property type="entry name" value="TOLL-LIKE RECEPTOR"/>
    <property type="match status" value="1"/>
</dbReference>
<reference evidence="18" key="2">
    <citation type="submission" date="2025-09" db="UniProtKB">
        <authorList>
            <consortium name="Ensembl"/>
        </authorList>
    </citation>
    <scope>IDENTIFICATION</scope>
</reference>
<keyword evidence="10" id="KW-0391">Immunity</keyword>
<dbReference type="Proteomes" id="UP000694568">
    <property type="component" value="Unplaced"/>
</dbReference>
<dbReference type="PROSITE" id="PS51450">
    <property type="entry name" value="LRR"/>
    <property type="match status" value="2"/>
</dbReference>
<dbReference type="SUPFAM" id="SSF52200">
    <property type="entry name" value="Toll/Interleukin receptor TIR domain"/>
    <property type="match status" value="1"/>
</dbReference>
<dbReference type="Gene3D" id="3.80.10.10">
    <property type="entry name" value="Ribonuclease Inhibitor"/>
    <property type="match status" value="6"/>
</dbReference>
<dbReference type="SMART" id="SM00255">
    <property type="entry name" value="TIR"/>
    <property type="match status" value="1"/>
</dbReference>
<evidence type="ECO:0000256" key="15">
    <source>
        <dbReference type="ARBA" id="ARBA00023198"/>
    </source>
</evidence>
<dbReference type="GO" id="GO:0006954">
    <property type="term" value="P:inflammatory response"/>
    <property type="evidence" value="ECO:0007669"/>
    <property type="project" value="UniProtKB-KW"/>
</dbReference>
<keyword evidence="14" id="KW-0325">Glycoprotein</keyword>
<dbReference type="GO" id="GO:0038023">
    <property type="term" value="F:signaling receptor activity"/>
    <property type="evidence" value="ECO:0007669"/>
    <property type="project" value="TreeGrafter"/>
</dbReference>
<dbReference type="PANTHER" id="PTHR24365:SF522">
    <property type="entry name" value="LOW QUALITY PROTEIN: TOLL-LIKE RECEPTOR 13-RELATED"/>
    <property type="match status" value="1"/>
</dbReference>
<dbReference type="SUPFAM" id="SSF52058">
    <property type="entry name" value="L domain-like"/>
    <property type="match status" value="1"/>
</dbReference>
<keyword evidence="8" id="KW-0732">Signal</keyword>
<accession>A0A8C9ZNY6</accession>
<dbReference type="InterPro" id="IPR000483">
    <property type="entry name" value="Cys-rich_flank_reg_C"/>
</dbReference>
<evidence type="ECO:0000256" key="5">
    <source>
        <dbReference type="ARBA" id="ARBA00022588"/>
    </source>
</evidence>
<evidence type="ECO:0000256" key="3">
    <source>
        <dbReference type="ARBA" id="ARBA00009634"/>
    </source>
</evidence>
<evidence type="ECO:0000313" key="18">
    <source>
        <dbReference type="Ensembl" id="ENSSLUP00000041257.1"/>
    </source>
</evidence>
<evidence type="ECO:0000256" key="6">
    <source>
        <dbReference type="ARBA" id="ARBA00022614"/>
    </source>
</evidence>
<evidence type="ECO:0000256" key="12">
    <source>
        <dbReference type="ARBA" id="ARBA00023136"/>
    </source>
</evidence>
<dbReference type="Gene3D" id="3.40.50.10140">
    <property type="entry name" value="Toll/interleukin-1 receptor homology (TIR) domain"/>
    <property type="match status" value="1"/>
</dbReference>
<proteinExistence type="inferred from homology"/>
<comment type="subcellular location">
    <subcellularLocation>
        <location evidence="1">Cell membrane</location>
    </subcellularLocation>
    <subcellularLocation>
        <location evidence="2">Membrane</location>
        <topology evidence="2">Single-pass type I membrane protein</topology>
    </subcellularLocation>
</comment>
<reference evidence="18" key="1">
    <citation type="submission" date="2025-08" db="UniProtKB">
        <authorList>
            <consortium name="Ensembl"/>
        </authorList>
    </citation>
    <scope>IDENTIFICATION</scope>
</reference>
<comment type="similarity">
    <text evidence="3">Belongs to the Toll-like receptor family.</text>
</comment>
<dbReference type="SMART" id="SM00369">
    <property type="entry name" value="LRR_TYP"/>
    <property type="match status" value="22"/>
</dbReference>
<dbReference type="GeneTree" id="ENSGT00940000163999"/>
<evidence type="ECO:0000259" key="17">
    <source>
        <dbReference type="PROSITE" id="PS50104"/>
    </source>
</evidence>
<keyword evidence="6" id="KW-0433">Leucine-rich repeat</keyword>
<keyword evidence="12 16" id="KW-0472">Membrane</keyword>
<dbReference type="Pfam" id="PF13855">
    <property type="entry name" value="LRR_8"/>
    <property type="match status" value="2"/>
</dbReference>
<dbReference type="PROSITE" id="PS50104">
    <property type="entry name" value="TIR"/>
    <property type="match status" value="1"/>
</dbReference>
<organism evidence="18 19">
    <name type="scientific">Sander lucioperca</name>
    <name type="common">Pike-perch</name>
    <name type="synonym">Perca lucioperca</name>
    <dbReference type="NCBI Taxonomy" id="283035"/>
    <lineage>
        <taxon>Eukaryota</taxon>
        <taxon>Metazoa</taxon>
        <taxon>Chordata</taxon>
        <taxon>Craniata</taxon>
        <taxon>Vertebrata</taxon>
        <taxon>Euteleostomi</taxon>
        <taxon>Actinopterygii</taxon>
        <taxon>Neopterygii</taxon>
        <taxon>Teleostei</taxon>
        <taxon>Neoteleostei</taxon>
        <taxon>Acanthomorphata</taxon>
        <taxon>Eupercaria</taxon>
        <taxon>Perciformes</taxon>
        <taxon>Percoidei</taxon>
        <taxon>Percidae</taxon>
        <taxon>Luciopercinae</taxon>
        <taxon>Sander</taxon>
    </lineage>
</organism>
<dbReference type="InterPro" id="IPR000157">
    <property type="entry name" value="TIR_dom"/>
</dbReference>
<keyword evidence="19" id="KW-1185">Reference proteome</keyword>
<dbReference type="Pfam" id="PF23598">
    <property type="entry name" value="LRR_14"/>
    <property type="match status" value="1"/>
</dbReference>
<keyword evidence="4" id="KW-1003">Cell membrane</keyword>
<dbReference type="InterPro" id="IPR003591">
    <property type="entry name" value="Leu-rich_rpt_typical-subtyp"/>
</dbReference>
<feature type="transmembrane region" description="Helical" evidence="16">
    <location>
        <begin position="1036"/>
        <end position="1061"/>
    </location>
</feature>
<dbReference type="Pfam" id="PF01582">
    <property type="entry name" value="TIR"/>
    <property type="match status" value="1"/>
</dbReference>
<evidence type="ECO:0000256" key="14">
    <source>
        <dbReference type="ARBA" id="ARBA00023180"/>
    </source>
</evidence>
<keyword evidence="15" id="KW-0395">Inflammatory response</keyword>
<keyword evidence="13" id="KW-0675">Receptor</keyword>
<evidence type="ECO:0000256" key="13">
    <source>
        <dbReference type="ARBA" id="ARBA00023170"/>
    </source>
</evidence>
<keyword evidence="5" id="KW-0399">Innate immunity</keyword>
<dbReference type="SMART" id="SM00365">
    <property type="entry name" value="LRR_SD22"/>
    <property type="match status" value="5"/>
</dbReference>
<dbReference type="InterPro" id="IPR035897">
    <property type="entry name" value="Toll_tir_struct_dom_sf"/>
</dbReference>
<dbReference type="InterPro" id="IPR055414">
    <property type="entry name" value="LRR_R13L4/SHOC2-like"/>
</dbReference>
<keyword evidence="11 16" id="KW-1133">Transmembrane helix</keyword>
<dbReference type="AlphaFoldDB" id="A0A8C9ZNY6"/>
<dbReference type="InterPro" id="IPR001611">
    <property type="entry name" value="Leu-rich_rpt"/>
</dbReference>
<dbReference type="Ensembl" id="ENSSLUT00000042576.1">
    <property type="protein sequence ID" value="ENSSLUP00000041257.1"/>
    <property type="gene ID" value="ENSSLUG00000018293.1"/>
</dbReference>
<evidence type="ECO:0000256" key="1">
    <source>
        <dbReference type="ARBA" id="ARBA00004236"/>
    </source>
</evidence>
<dbReference type="SMART" id="SM00082">
    <property type="entry name" value="LRRCT"/>
    <property type="match status" value="1"/>
</dbReference>
<sequence>MVLNVGIMPAKGGLSLYYIQRLLVLLLCLVHHLNPSLAYSLKNCRIGYSNDALADVVLDCTNHELVTVPDDIPRDASGLYLSHNQLEHINRDDFRDLSKLRFLWLDGNQIAHVDDGSFIHLVALTRLNMANNKLIDLTGNLFQGLSNLTMLDLSGNNIQSIHTSAFQSLSKLETVILDSNKLQQVADIQPILQLPLIQKLSIGRNLFPSFETKDLLLNVPSSLKVLDVSDNDKFEKFSITTQIFPHLETIDLSLCGHVAGWQWDIPDKTLLRNITQLYFNSPYITFEGIRKVLQSLDSLMYLRLNYMEKWIDKGLLATVCKIPTLKKLDLYWNKFPNISVKLLACSQLSELDLSTTSMTELSKGSIRLMKQLRFLTLENNFLTKVPDDIRSVSSLEILNIGDNFISEVSCEDFKNTTRLRELYLYANHIGKLDGCVFESLNDLKILDMSDNLLWTFGDAFKIGLKKLEFLDLSNNFVVILEKGDFQSLGSLKYLDTKDLPLNVPSSLKVLDVSENDKFDKFSITTQIFPHLEIIDLSRCGHVAGWQWDIPDKTLLRNITQLYFNSPYITFEGIRKVLQSLDSLMHLRLNCMDKWINKGLLATVCKIPTLKKLDLYWNNVPNITAQLGACSQLSDLDLSSTSMTELSKGSIRLMEQLRFLTLENNLLTKVPNDIRSLSSLEILNIGINTISELSCEDFTNTTRLRELYLYNNHIAKLDRCVFESLNDLKVLDMSDNLLWTFGDAFKIGLKKLEYLDLSNNFVLLLDKGDFQSLGSLKYLDVVSKHIRRVKRKAFDGLDNLGNLSVSLPLEFENKFRGLQQLENLTTYFIIDGFKGPQPNNYKALFNLKSMKVFTIICKGYHTGYPFDIPAEMLQAMKHLEDFTAENFYISAPDVDTFQYNRQLKSLTIRQTDLSDLDPGLFQPMPDLQVLDFSETKIKSLDLLFQADLSALRCLKLSDNEITVINETVFQFLPALTYLDLQNNPFTCDCSNAGFIQWVQNNKQTQIVNAYQYTCSFPVAEQGNKLLDFDILSCWMDVSFLCFISSTCLVVLTLLASFIYHFLKWQLAYAYHLFLAFLYDSRKRKAEARHRYDAFISYNVDDEAWVYQEMLPALEGEQGWRLCLHHRDFQPGKPIVENITDAIYGSRKTICVITRRYLQSEWCSREIQMASFRLFNEQKDVLVLLFLEEIPAHQLSPYYHMRKLVKKRTYLSWPQASQHTGVFWQNVGRALEAGDAPTETADLLTGPAGC</sequence>
<evidence type="ECO:0000256" key="16">
    <source>
        <dbReference type="SAM" id="Phobius"/>
    </source>
</evidence>
<evidence type="ECO:0000313" key="19">
    <source>
        <dbReference type="Proteomes" id="UP000694568"/>
    </source>
</evidence>
<evidence type="ECO:0000256" key="11">
    <source>
        <dbReference type="ARBA" id="ARBA00022989"/>
    </source>
</evidence>